<dbReference type="EMBL" id="OW240913">
    <property type="protein sequence ID" value="CAH2250008.1"/>
    <property type="molecule type" value="Genomic_DNA"/>
</dbReference>
<evidence type="ECO:0000313" key="1">
    <source>
        <dbReference type="EMBL" id="CAH2250008.1"/>
    </source>
</evidence>
<name>A0AAD1REH8_PELCU</name>
<sequence length="155" mass="17442">MEYYRAAHIALLIAASHLQDPMAWAELERCHAWGLPLPILAWLLKNHRPKASELLPTTTLTLSKWDNYRKKRGATALLSASASTGDTPTANPRFQSQNLAEAWYNYNMANNARRLPPTTPRSLHRIQATQHGDFLLHPTAIMDKSPNDTTNSKDT</sequence>
<reference evidence="1" key="1">
    <citation type="submission" date="2022-03" db="EMBL/GenBank/DDBJ databases">
        <authorList>
            <person name="Alioto T."/>
            <person name="Alioto T."/>
            <person name="Gomez Garrido J."/>
        </authorList>
    </citation>
    <scope>NUCLEOTIDE SEQUENCE</scope>
</reference>
<accession>A0AAD1REH8</accession>
<evidence type="ECO:0000313" key="2">
    <source>
        <dbReference type="Proteomes" id="UP001295444"/>
    </source>
</evidence>
<keyword evidence="2" id="KW-1185">Reference proteome</keyword>
<gene>
    <name evidence="1" type="ORF">PECUL_23A011419</name>
</gene>
<dbReference type="Proteomes" id="UP001295444">
    <property type="component" value="Chromosome 02"/>
</dbReference>
<organism evidence="1 2">
    <name type="scientific">Pelobates cultripes</name>
    <name type="common">Western spadefoot toad</name>
    <dbReference type="NCBI Taxonomy" id="61616"/>
    <lineage>
        <taxon>Eukaryota</taxon>
        <taxon>Metazoa</taxon>
        <taxon>Chordata</taxon>
        <taxon>Craniata</taxon>
        <taxon>Vertebrata</taxon>
        <taxon>Euteleostomi</taxon>
        <taxon>Amphibia</taxon>
        <taxon>Batrachia</taxon>
        <taxon>Anura</taxon>
        <taxon>Pelobatoidea</taxon>
        <taxon>Pelobatidae</taxon>
        <taxon>Pelobates</taxon>
    </lineage>
</organism>
<dbReference type="AlphaFoldDB" id="A0AAD1REH8"/>
<protein>
    <submittedName>
        <fullName evidence="1">Uncharacterized protein</fullName>
    </submittedName>
</protein>
<proteinExistence type="predicted"/>